<proteinExistence type="predicted"/>
<sequence length="188" mass="21356">MRSHTKESATLYLLALLPPEPVRQQVWEMKQELHHRTGSRNAIRLPPHITLLPPMRQPDTFTTEASVVLRDFAASQAPFAVGMQGFNWFGSRTLFVEVRVAEALRQFHAALVAHCAQYLPAVPQEPRPFTPHMTLATRDLPEAQVPALRQEFAARCYEATFPVSTFELFRHNGQQWVGVETFQLTGQP</sequence>
<dbReference type="Pfam" id="PF13563">
    <property type="entry name" value="2_5_RNA_ligase2"/>
    <property type="match status" value="1"/>
</dbReference>
<comment type="caution">
    <text evidence="1">The sequence shown here is derived from an EMBL/GenBank/DDBJ whole genome shotgun (WGS) entry which is preliminary data.</text>
</comment>
<dbReference type="EMBL" id="JACWZZ010000004">
    <property type="protein sequence ID" value="MBD2716914.1"/>
    <property type="molecule type" value="Genomic_DNA"/>
</dbReference>
<accession>A0ABR8JJ74</accession>
<dbReference type="Proteomes" id="UP000642468">
    <property type="component" value="Unassembled WGS sequence"/>
</dbReference>
<keyword evidence="2" id="KW-1185">Reference proteome</keyword>
<reference evidence="1 2" key="1">
    <citation type="submission" date="2020-09" db="EMBL/GenBank/DDBJ databases">
        <authorList>
            <person name="Kim M.K."/>
        </authorList>
    </citation>
    <scope>NUCLEOTIDE SEQUENCE [LARGE SCALE GENOMIC DNA]</scope>
    <source>
        <strain evidence="1 2">BT646</strain>
    </source>
</reference>
<organism evidence="1 2">
    <name type="scientific">Hymenobacter duratus</name>
    <dbReference type="NCBI Taxonomy" id="2771356"/>
    <lineage>
        <taxon>Bacteria</taxon>
        <taxon>Pseudomonadati</taxon>
        <taxon>Bacteroidota</taxon>
        <taxon>Cytophagia</taxon>
        <taxon>Cytophagales</taxon>
        <taxon>Hymenobacteraceae</taxon>
        <taxon>Hymenobacter</taxon>
    </lineage>
</organism>
<dbReference type="SUPFAM" id="SSF55144">
    <property type="entry name" value="LigT-like"/>
    <property type="match status" value="1"/>
</dbReference>
<dbReference type="PANTHER" id="PTHR40037">
    <property type="entry name" value="PHOSPHOESTERASE YJCG-RELATED"/>
    <property type="match status" value="1"/>
</dbReference>
<dbReference type="Gene3D" id="3.90.1140.10">
    <property type="entry name" value="Cyclic phosphodiesterase"/>
    <property type="match status" value="1"/>
</dbReference>
<evidence type="ECO:0000313" key="2">
    <source>
        <dbReference type="Proteomes" id="UP000642468"/>
    </source>
</evidence>
<keyword evidence="1" id="KW-0436">Ligase</keyword>
<dbReference type="InterPro" id="IPR009097">
    <property type="entry name" value="Cyclic_Pdiesterase"/>
</dbReference>
<protein>
    <submittedName>
        <fullName evidence="1">2'-5' RNA ligase family protein</fullName>
    </submittedName>
</protein>
<gene>
    <name evidence="1" type="ORF">IC231_17840</name>
</gene>
<evidence type="ECO:0000313" key="1">
    <source>
        <dbReference type="EMBL" id="MBD2716914.1"/>
    </source>
</evidence>
<dbReference type="RefSeq" id="WP_190785833.1">
    <property type="nucleotide sequence ID" value="NZ_JACWZZ010000004.1"/>
</dbReference>
<dbReference type="GO" id="GO:0016874">
    <property type="term" value="F:ligase activity"/>
    <property type="evidence" value="ECO:0007669"/>
    <property type="project" value="UniProtKB-KW"/>
</dbReference>
<name>A0ABR8JJ74_9BACT</name>
<dbReference type="PANTHER" id="PTHR40037:SF1">
    <property type="entry name" value="PHOSPHOESTERASE SAOUHSC_00951-RELATED"/>
    <property type="match status" value="1"/>
</dbReference>
<dbReference type="InterPro" id="IPR050580">
    <property type="entry name" value="2H_phosphoesterase_YjcG-like"/>
</dbReference>